<evidence type="ECO:0000313" key="1">
    <source>
        <dbReference type="EMBL" id="JAU00987.1"/>
    </source>
</evidence>
<dbReference type="AlphaFoldDB" id="A0A1E1XPI8"/>
<dbReference type="GO" id="GO:0003676">
    <property type="term" value="F:nucleic acid binding"/>
    <property type="evidence" value="ECO:0007669"/>
    <property type="project" value="InterPro"/>
</dbReference>
<dbReference type="Gene3D" id="3.30.420.10">
    <property type="entry name" value="Ribonuclease H-like superfamily/Ribonuclease H"/>
    <property type="match status" value="1"/>
</dbReference>
<proteinExistence type="evidence at transcript level"/>
<sequence>AVLTCESIAKNIIISLPRPPYSPGLALVDVASFSKMKIQLKGHLSDATVKIQCESQKVLDALRKENFKNTFQQRQER</sequence>
<dbReference type="InterPro" id="IPR036397">
    <property type="entry name" value="RNaseH_sf"/>
</dbReference>
<feature type="non-terminal residue" evidence="1">
    <location>
        <position position="1"/>
    </location>
</feature>
<dbReference type="EMBL" id="GFAA01002448">
    <property type="protein sequence ID" value="JAU00987.1"/>
    <property type="molecule type" value="mRNA"/>
</dbReference>
<accession>A0A1E1XPI8</accession>
<reference evidence="1" key="1">
    <citation type="submission" date="2016-09" db="EMBL/GenBank/DDBJ databases">
        <authorList>
            <person name="Capua I."/>
            <person name="De Benedictis P."/>
            <person name="Joannis T."/>
            <person name="Lombin L.H."/>
            <person name="Cattoli G."/>
        </authorList>
    </citation>
    <scope>NUCLEOTIDE SEQUENCE</scope>
</reference>
<name>A0A1E1XPI8_AMBSC</name>
<protein>
    <submittedName>
        <fullName evidence="1">Uncharacterized protein</fullName>
    </submittedName>
</protein>
<organism evidence="1">
    <name type="scientific">Amblyomma sculptum</name>
    <name type="common">Tick</name>
    <dbReference type="NCBI Taxonomy" id="1581419"/>
    <lineage>
        <taxon>Eukaryota</taxon>
        <taxon>Metazoa</taxon>
        <taxon>Ecdysozoa</taxon>
        <taxon>Arthropoda</taxon>
        <taxon>Chelicerata</taxon>
        <taxon>Arachnida</taxon>
        <taxon>Acari</taxon>
        <taxon>Parasitiformes</taxon>
        <taxon>Ixodida</taxon>
        <taxon>Ixodoidea</taxon>
        <taxon>Ixodidae</taxon>
        <taxon>Amblyomminae</taxon>
        <taxon>Amblyomma</taxon>
    </lineage>
</organism>
<reference evidence="1" key="2">
    <citation type="journal article" date="2017" name="Front. Cell. Infect. Microbiol.">
        <title>Analysis of the Salivary Gland Transcriptome of Unfed and Partially Fed Amblyomma sculptum Ticks and Descriptive Proteome of the Saliva.</title>
        <authorList>
            <person name="Esteves E."/>
            <person name="Maruyama S.R."/>
            <person name="Kawahara R."/>
            <person name="Fujita A."/>
            <person name="Martins L.A."/>
            <person name="Righi A.A."/>
            <person name="Costa F.B."/>
            <person name="Palmisano G."/>
            <person name="Labruna M.B."/>
            <person name="Sa-Nunes A."/>
            <person name="Ribeiro J.M.C."/>
            <person name="Fogaca A.C."/>
        </authorList>
    </citation>
    <scope>NUCLEOTIDE SEQUENCE</scope>
</reference>